<accession>A0A9D4UZ69</accession>
<dbReference type="PANTHER" id="PTHR24093:SF504">
    <property type="entry name" value="CALCIUM-TRANSPORTING ATPASE"/>
    <property type="match status" value="1"/>
</dbReference>
<dbReference type="Gene3D" id="3.40.50.1000">
    <property type="entry name" value="HAD superfamily/HAD-like"/>
    <property type="match status" value="1"/>
</dbReference>
<feature type="domain" description="Cation-transporting P-type ATPase C-terminal" evidence="8">
    <location>
        <begin position="283"/>
        <end position="362"/>
    </location>
</feature>
<comment type="caution">
    <text evidence="9">The sequence shown here is derived from an EMBL/GenBank/DDBJ whole genome shotgun (WGS) entry which is preliminary data.</text>
</comment>
<keyword evidence="5 7" id="KW-1133">Transmembrane helix</keyword>
<dbReference type="GO" id="GO:0046872">
    <property type="term" value="F:metal ion binding"/>
    <property type="evidence" value="ECO:0007669"/>
    <property type="project" value="UniProtKB-KW"/>
</dbReference>
<keyword evidence="10" id="KW-1185">Reference proteome</keyword>
<keyword evidence="3" id="KW-0479">Metal-binding</keyword>
<evidence type="ECO:0000256" key="3">
    <source>
        <dbReference type="ARBA" id="ARBA00022723"/>
    </source>
</evidence>
<dbReference type="InterPro" id="IPR023299">
    <property type="entry name" value="ATPase_P-typ_cyto_dom_N"/>
</dbReference>
<comment type="subcellular location">
    <subcellularLocation>
        <location evidence="1">Membrane</location>
    </subcellularLocation>
</comment>
<feature type="transmembrane region" description="Helical" evidence="7">
    <location>
        <begin position="310"/>
        <end position="334"/>
    </location>
</feature>
<name>A0A9D4UZ69_ADICA</name>
<dbReference type="Pfam" id="PF13246">
    <property type="entry name" value="Cation_ATPase"/>
    <property type="match status" value="1"/>
</dbReference>
<dbReference type="GO" id="GO:0005886">
    <property type="term" value="C:plasma membrane"/>
    <property type="evidence" value="ECO:0007669"/>
    <property type="project" value="TreeGrafter"/>
</dbReference>
<keyword evidence="2 7" id="KW-0812">Transmembrane</keyword>
<evidence type="ECO:0000256" key="4">
    <source>
        <dbReference type="ARBA" id="ARBA00022842"/>
    </source>
</evidence>
<keyword evidence="4" id="KW-0460">Magnesium</keyword>
<evidence type="ECO:0000256" key="5">
    <source>
        <dbReference type="ARBA" id="ARBA00022989"/>
    </source>
</evidence>
<dbReference type="InterPro" id="IPR036412">
    <property type="entry name" value="HAD-like_sf"/>
</dbReference>
<dbReference type="GO" id="GO:0005524">
    <property type="term" value="F:ATP binding"/>
    <property type="evidence" value="ECO:0007669"/>
    <property type="project" value="InterPro"/>
</dbReference>
<dbReference type="AlphaFoldDB" id="A0A9D4UZ69"/>
<dbReference type="InterPro" id="IPR001757">
    <property type="entry name" value="P_typ_ATPase"/>
</dbReference>
<dbReference type="Pfam" id="PF00689">
    <property type="entry name" value="Cation_ATPase_C"/>
    <property type="match status" value="1"/>
</dbReference>
<dbReference type="Gene3D" id="3.40.1110.10">
    <property type="entry name" value="Calcium-transporting ATPase, cytoplasmic domain N"/>
    <property type="match status" value="1"/>
</dbReference>
<dbReference type="EMBL" id="JABFUD020000008">
    <property type="protein sequence ID" value="KAI5076551.1"/>
    <property type="molecule type" value="Genomic_DNA"/>
</dbReference>
<reference evidence="9" key="1">
    <citation type="submission" date="2021-01" db="EMBL/GenBank/DDBJ databases">
        <title>Adiantum capillus-veneris genome.</title>
        <authorList>
            <person name="Fang Y."/>
            <person name="Liao Q."/>
        </authorList>
    </citation>
    <scope>NUCLEOTIDE SEQUENCE</scope>
    <source>
        <strain evidence="9">H3</strain>
        <tissue evidence="9">Leaf</tissue>
    </source>
</reference>
<dbReference type="SUPFAM" id="SSF81660">
    <property type="entry name" value="Metal cation-transporting ATPase, ATP-binding domain N"/>
    <property type="match status" value="1"/>
</dbReference>
<evidence type="ECO:0000256" key="6">
    <source>
        <dbReference type="ARBA" id="ARBA00023136"/>
    </source>
</evidence>
<keyword evidence="6 7" id="KW-0472">Membrane</keyword>
<dbReference type="GO" id="GO:0016887">
    <property type="term" value="F:ATP hydrolysis activity"/>
    <property type="evidence" value="ECO:0007669"/>
    <property type="project" value="InterPro"/>
</dbReference>
<gene>
    <name evidence="9" type="ORF">GOP47_0008616</name>
</gene>
<dbReference type="InterPro" id="IPR006068">
    <property type="entry name" value="ATPase_P-typ_cation-transptr_C"/>
</dbReference>
<evidence type="ECO:0000313" key="9">
    <source>
        <dbReference type="EMBL" id="KAI5076551.1"/>
    </source>
</evidence>
<dbReference type="OrthoDB" id="3352408at2759"/>
<evidence type="ECO:0000256" key="1">
    <source>
        <dbReference type="ARBA" id="ARBA00004370"/>
    </source>
</evidence>
<evidence type="ECO:0000256" key="7">
    <source>
        <dbReference type="SAM" id="Phobius"/>
    </source>
</evidence>
<dbReference type="SUPFAM" id="SSF56784">
    <property type="entry name" value="HAD-like"/>
    <property type="match status" value="1"/>
</dbReference>
<sequence length="464" mass="50948">MTVVSSWVCGKLRVSTEMDKEIKKIVEEKLFASICLNTNGHVGISEEGMLEVSGSPTEVACLNWATKLGAVFDDIQRENTIICVDTFNSTKKHMGVVIEEKNGSVWAHWKGASEVLLKQCTRYIDAEGNLFDLTKEKMEELEGIIVTFANSALRTLCFACRELPEHETQVLRVKKAQPDIPDQNLTCLAIVGIKDPLRPGVTDAVHKCQIAGIKVMARSSPTDKHTLVKRLLEMGDVVAATGDGTNDAPALHEASIGLAMGIAGTEVAKESADIIILDDNFASIVKVCNELNARKPEEANVFRGLMANRVFLYVIAFTVAVQVLLVEFCGSFTSTVHLTWHRWLLCVALGAVSMPLAAIIKCIPVPKQPIWSSCQHRDDLVFRGGGSVMSMMLRQGSQKVDLQRSRSVKSTKFYTEFSVDGDKDSGPESCCVKLKKMLCPLGVTPSSSNDVENQNMRNNNQAWQ</sequence>
<evidence type="ECO:0000259" key="8">
    <source>
        <dbReference type="Pfam" id="PF00689"/>
    </source>
</evidence>
<dbReference type="NCBIfam" id="TIGR01494">
    <property type="entry name" value="ATPase_P-type"/>
    <property type="match status" value="1"/>
</dbReference>
<dbReference type="GO" id="GO:0005388">
    <property type="term" value="F:P-type calcium transporter activity"/>
    <property type="evidence" value="ECO:0007669"/>
    <property type="project" value="TreeGrafter"/>
</dbReference>
<evidence type="ECO:0000313" key="10">
    <source>
        <dbReference type="Proteomes" id="UP000886520"/>
    </source>
</evidence>
<dbReference type="InterPro" id="IPR023298">
    <property type="entry name" value="ATPase_P-typ_TM_dom_sf"/>
</dbReference>
<feature type="transmembrane region" description="Helical" evidence="7">
    <location>
        <begin position="340"/>
        <end position="360"/>
    </location>
</feature>
<dbReference type="Gene3D" id="1.20.1110.10">
    <property type="entry name" value="Calcium-transporting ATPase, transmembrane domain"/>
    <property type="match status" value="1"/>
</dbReference>
<evidence type="ECO:0000256" key="2">
    <source>
        <dbReference type="ARBA" id="ARBA00022692"/>
    </source>
</evidence>
<dbReference type="Proteomes" id="UP000886520">
    <property type="component" value="Chromosome 8"/>
</dbReference>
<dbReference type="PANTHER" id="PTHR24093">
    <property type="entry name" value="CATION TRANSPORTING ATPASE"/>
    <property type="match status" value="1"/>
</dbReference>
<dbReference type="InterPro" id="IPR023214">
    <property type="entry name" value="HAD_sf"/>
</dbReference>
<protein>
    <recommendedName>
        <fullName evidence="8">Cation-transporting P-type ATPase C-terminal domain-containing protein</fullName>
    </recommendedName>
</protein>
<organism evidence="9 10">
    <name type="scientific">Adiantum capillus-veneris</name>
    <name type="common">Maidenhair fern</name>
    <dbReference type="NCBI Taxonomy" id="13818"/>
    <lineage>
        <taxon>Eukaryota</taxon>
        <taxon>Viridiplantae</taxon>
        <taxon>Streptophyta</taxon>
        <taxon>Embryophyta</taxon>
        <taxon>Tracheophyta</taxon>
        <taxon>Polypodiopsida</taxon>
        <taxon>Polypodiidae</taxon>
        <taxon>Polypodiales</taxon>
        <taxon>Pteridineae</taxon>
        <taxon>Pteridaceae</taxon>
        <taxon>Vittarioideae</taxon>
        <taxon>Adiantum</taxon>
    </lineage>
</organism>
<proteinExistence type="predicted"/>
<dbReference type="SUPFAM" id="SSF81665">
    <property type="entry name" value="Calcium ATPase, transmembrane domain M"/>
    <property type="match status" value="1"/>
</dbReference>